<keyword evidence="8" id="KW-0805">Transcription regulation</keyword>
<dbReference type="GO" id="GO:0003677">
    <property type="term" value="F:DNA binding"/>
    <property type="evidence" value="ECO:0007669"/>
    <property type="project" value="UniProtKB-KW"/>
</dbReference>
<feature type="region of interest" description="Disordered" evidence="12">
    <location>
        <begin position="1346"/>
        <end position="1520"/>
    </location>
</feature>
<feature type="region of interest" description="Disordered" evidence="12">
    <location>
        <begin position="813"/>
        <end position="847"/>
    </location>
</feature>
<evidence type="ECO:0000256" key="12">
    <source>
        <dbReference type="SAM" id="MobiDB-lite"/>
    </source>
</evidence>
<keyword evidence="6" id="KW-0863">Zinc-finger</keyword>
<protein>
    <submittedName>
        <fullName evidence="15">Uncharacterized protein znf654</fullName>
    </submittedName>
</protein>
<dbReference type="InParanoid" id="A0A6J2VW98"/>
<dbReference type="OrthoDB" id="10029602at2759"/>
<keyword evidence="10" id="KW-0804">Transcription</keyword>
<sequence>MAEEESELELDRFKEELESLFDSNASDEHGLQSKSYCARFCELVEEHTSRWQVPLPQLQVLQKALCSFVRGAALFPSDCEHVRYTLSSLALSIFELLLFFGKDEFPENPLKDILDSFQDCHSSLVRHQNVYLLQLRQIIKDGGPWANSVLQGILQEWEQPREEVDRYLNSEVSVFFELRVRYLLACERIREAMALAKSCSQHPTAGRHLFFMQAYLTCLWKASHHERLHKEMAEIDGKDAVEILCMAENEEKEELLLDLCKGFLSQQLISGDMYYLWDLVFLWSKLYLRVNSSKQGLLEECKQMIMLATNIKAIFPYMKVILSELGKDGLRFCVELCARALQTDLKNDPVTKSLIYKTIAYLLPNDLEVCRICALLVFFLERTVESYKTVFLLYTHPDQEYHGDSCSVGNSVRFEVLQILKKGLCFDPEFWNLFNIKTNCLKLMSDKVAKATLLEIMEDDKWVPNNCIKGPCRCWTDLPEIHSNLVPADPNRAEKRPRTVVKQVQTPSAEVSSSVPPVKRRGRKPGTRLVKVSDAHPVRRSFRQLDMEQENRARQLNNRHHRLLTRQVEGKTLKRRGRKPRWLLEEAAAQAENSVPRRGRKPGRKPKKPAEEIRTYERSSVDKTKQKDSGKDISSGKETVPPKEETLPAEAQASDALCAQVPDTMLEFCLPENEVILTDTETSPVSAMDSIDKTKMPQHKTSLQLCEKTSALSEAVSSSTPRVTAKDREVVILHVEDNARVIRQFHSYSKSFEVEGIGADTQACDMDDMETSPVTVQERPMEDAKLLHESTETHFEPEIVETVVEIEVATHIPAETTESPAPEEGAVESTDTSTSGGSEEAGGELTASVENGVVICEDGVADDCNVDSSKDISLDPTNDEVVEPQTPEVLQNTPAVTEGKPCSPDSTPDIFSAAETTVSGLAEQEHRKEPVVPQTTEEVSQSKPEPKTTASDSVPQNSEKRRIVHCCRLCNKVLRIKHLMRHALIHARLKRKCIFCKNSPGSHPVTHISEHLNRLKQGKEPGVVEPLKTRITDFSKRYSERLKIKPQVTHGSEVSRKVLEKNERFSKRTNGVIKNRRQINKMEVEPSSDGKTQRKDKQGNRIEVQRVKTEPEEHMKEEEKVMNGATSEENASLTRQEEKASVDHKEKTASNQIRRTEACQKERTVTNKKRSLTSEPNKPSHWEHKKKAVVEKRLAVESEQKNGTDVEQKEKTDMEKEKRAASVEEKRCFVVGCMVNISGRFCIVSHVLNDHPGDGDALEGLYNHAKQRCLPCARKFSTLQHFLFHVGCHKGNPKHPCPHKGCKQRFKTLADTREHMKSHHPLVAACTFPGCSQEYDNLHCLHKHEKSHYRPSRTAMNSKPKCDRKGGEREVRAVPSKERDGERVELSANEPKANHPDRQTSEGSDAQRLGTENTARVKQDGGKPPNEKHSDSHKSSKSERKLVNGHSDGQVTPSKGSTKEDDRVGYGKRPSRPYIRPPPTDYLDERYISMPKRRKESPISSNHSTVNHHSTDGPPKRQRCSRCFSSFNSAEELETHRSTKKCTSLFDFDSDDESAC</sequence>
<dbReference type="InterPro" id="IPR057986">
    <property type="entry name" value="TPR_Rlf/292/654"/>
</dbReference>
<comment type="similarity">
    <text evidence="2">Belongs to the krueppel C2H2-type zinc-finger protein family.</text>
</comment>
<organism evidence="14 15">
    <name type="scientific">Chanos chanos</name>
    <name type="common">Milkfish</name>
    <name type="synonym">Mugil chanos</name>
    <dbReference type="NCBI Taxonomy" id="29144"/>
    <lineage>
        <taxon>Eukaryota</taxon>
        <taxon>Metazoa</taxon>
        <taxon>Chordata</taxon>
        <taxon>Craniata</taxon>
        <taxon>Vertebrata</taxon>
        <taxon>Euteleostomi</taxon>
        <taxon>Actinopterygii</taxon>
        <taxon>Neopterygii</taxon>
        <taxon>Teleostei</taxon>
        <taxon>Ostariophysi</taxon>
        <taxon>Gonorynchiformes</taxon>
        <taxon>Chanidae</taxon>
        <taxon>Chanos</taxon>
    </lineage>
</organism>
<evidence type="ECO:0000256" key="5">
    <source>
        <dbReference type="ARBA" id="ARBA00022737"/>
    </source>
</evidence>
<feature type="compositionally biased region" description="Basic and acidic residues" evidence="12">
    <location>
        <begin position="608"/>
        <end position="646"/>
    </location>
</feature>
<dbReference type="GeneID" id="115816589"/>
<feature type="region of interest" description="Disordered" evidence="12">
    <location>
        <begin position="867"/>
        <end position="957"/>
    </location>
</feature>
<feature type="region of interest" description="Disordered" evidence="12">
    <location>
        <begin position="506"/>
        <end position="527"/>
    </location>
</feature>
<keyword evidence="5" id="KW-0677">Repeat</keyword>
<dbReference type="SMART" id="SM00355">
    <property type="entry name" value="ZnF_C2H2"/>
    <property type="match status" value="6"/>
</dbReference>
<name>A0A6J2VW98_CHACN</name>
<keyword evidence="9" id="KW-0238">DNA-binding</keyword>
<dbReference type="Pfam" id="PF25580">
    <property type="entry name" value="TPR_Rlf"/>
    <property type="match status" value="1"/>
</dbReference>
<feature type="compositionally biased region" description="Basic and acidic residues" evidence="12">
    <location>
        <begin position="1053"/>
        <end position="1066"/>
    </location>
</feature>
<feature type="domain" description="C2H2-type" evidence="13">
    <location>
        <begin position="1269"/>
        <end position="1289"/>
    </location>
</feature>
<evidence type="ECO:0000256" key="9">
    <source>
        <dbReference type="ARBA" id="ARBA00023125"/>
    </source>
</evidence>
<feature type="compositionally biased region" description="Basic and acidic residues" evidence="12">
    <location>
        <begin position="1135"/>
        <end position="1165"/>
    </location>
</feature>
<keyword evidence="14" id="KW-1185">Reference proteome</keyword>
<feature type="compositionally biased region" description="Polar residues" evidence="12">
    <location>
        <begin position="1124"/>
        <end position="1134"/>
    </location>
</feature>
<dbReference type="GO" id="GO:0005634">
    <property type="term" value="C:nucleus"/>
    <property type="evidence" value="ECO:0007669"/>
    <property type="project" value="UniProtKB-SubCell"/>
</dbReference>
<dbReference type="CTD" id="55279"/>
<evidence type="ECO:0000313" key="14">
    <source>
        <dbReference type="Proteomes" id="UP000504632"/>
    </source>
</evidence>
<evidence type="ECO:0000256" key="6">
    <source>
        <dbReference type="ARBA" id="ARBA00022771"/>
    </source>
</evidence>
<feature type="region of interest" description="Disordered" evidence="12">
    <location>
        <begin position="554"/>
        <end position="651"/>
    </location>
</feature>
<feature type="compositionally biased region" description="Low complexity" evidence="12">
    <location>
        <begin position="813"/>
        <end position="846"/>
    </location>
</feature>
<dbReference type="FunCoup" id="A0A6J2VW98">
    <property type="interactions" value="1369"/>
</dbReference>
<dbReference type="Proteomes" id="UP000504632">
    <property type="component" value="Chromosome 7"/>
</dbReference>
<dbReference type="PROSITE" id="PS00028">
    <property type="entry name" value="ZINC_FINGER_C2H2_1"/>
    <property type="match status" value="2"/>
</dbReference>
<feature type="region of interest" description="Disordered" evidence="12">
    <location>
        <begin position="1049"/>
        <end position="1185"/>
    </location>
</feature>
<evidence type="ECO:0000256" key="3">
    <source>
        <dbReference type="ARBA" id="ARBA00022553"/>
    </source>
</evidence>
<reference evidence="15" key="1">
    <citation type="submission" date="2025-08" db="UniProtKB">
        <authorList>
            <consortium name="RefSeq"/>
        </authorList>
    </citation>
    <scope>IDENTIFICATION</scope>
</reference>
<gene>
    <name evidence="15" type="primary">znf654</name>
</gene>
<dbReference type="InterPro" id="IPR052251">
    <property type="entry name" value="GH-ZnFinger_Regulators"/>
</dbReference>
<dbReference type="PANTHER" id="PTHR15507:SF16">
    <property type="entry name" value="ZINC FINGER PROTEIN 654"/>
    <property type="match status" value="1"/>
</dbReference>
<feature type="compositionally biased region" description="Basic and acidic residues" evidence="12">
    <location>
        <begin position="1415"/>
        <end position="1442"/>
    </location>
</feature>
<keyword evidence="11" id="KW-0539">Nucleus</keyword>
<evidence type="ECO:0000256" key="11">
    <source>
        <dbReference type="ARBA" id="ARBA00023242"/>
    </source>
</evidence>
<evidence type="ECO:0000313" key="15">
    <source>
        <dbReference type="RefSeq" id="XP_030635431.1"/>
    </source>
</evidence>
<feature type="compositionally biased region" description="Basic and acidic residues" evidence="12">
    <location>
        <begin position="1091"/>
        <end position="1121"/>
    </location>
</feature>
<dbReference type="RefSeq" id="XP_030635431.1">
    <property type="nucleotide sequence ID" value="XM_030779571.1"/>
</dbReference>
<evidence type="ECO:0000256" key="10">
    <source>
        <dbReference type="ARBA" id="ARBA00023163"/>
    </source>
</evidence>
<keyword evidence="4" id="KW-0479">Metal-binding</keyword>
<evidence type="ECO:0000256" key="7">
    <source>
        <dbReference type="ARBA" id="ARBA00022833"/>
    </source>
</evidence>
<feature type="compositionally biased region" description="Basic residues" evidence="12">
    <location>
        <begin position="597"/>
        <end position="607"/>
    </location>
</feature>
<evidence type="ECO:0000259" key="13">
    <source>
        <dbReference type="PROSITE" id="PS00028"/>
    </source>
</evidence>
<evidence type="ECO:0000256" key="2">
    <source>
        <dbReference type="ARBA" id="ARBA00006991"/>
    </source>
</evidence>
<accession>A0A6J2VW98</accession>
<feature type="compositionally biased region" description="Polar residues" evidence="12">
    <location>
        <begin position="933"/>
        <end position="957"/>
    </location>
</feature>
<feature type="compositionally biased region" description="Low complexity" evidence="12">
    <location>
        <begin position="507"/>
        <end position="517"/>
    </location>
</feature>
<proteinExistence type="inferred from homology"/>
<comment type="subcellular location">
    <subcellularLocation>
        <location evidence="1">Nucleus</location>
    </subcellularLocation>
</comment>
<feature type="compositionally biased region" description="Polar residues" evidence="12">
    <location>
        <begin position="1447"/>
        <end position="1456"/>
    </location>
</feature>
<evidence type="ECO:0000256" key="4">
    <source>
        <dbReference type="ARBA" id="ARBA00022723"/>
    </source>
</evidence>
<feature type="domain" description="C2H2-type" evidence="13">
    <location>
        <begin position="1326"/>
        <end position="1348"/>
    </location>
</feature>
<dbReference type="InterPro" id="IPR013087">
    <property type="entry name" value="Znf_C2H2_type"/>
</dbReference>
<dbReference type="GO" id="GO:0000981">
    <property type="term" value="F:DNA-binding transcription factor activity, RNA polymerase II-specific"/>
    <property type="evidence" value="ECO:0007669"/>
    <property type="project" value="TreeGrafter"/>
</dbReference>
<dbReference type="PANTHER" id="PTHR15507">
    <property type="entry name" value="ZINC FINGER PROTEIN RLF"/>
    <property type="match status" value="1"/>
</dbReference>
<keyword evidence="3" id="KW-0597">Phosphoprotein</keyword>
<feature type="compositionally biased region" description="Basic and acidic residues" evidence="12">
    <location>
        <begin position="1360"/>
        <end position="1385"/>
    </location>
</feature>
<keyword evidence="7" id="KW-0862">Zinc</keyword>
<dbReference type="GO" id="GO:0008270">
    <property type="term" value="F:zinc ion binding"/>
    <property type="evidence" value="ECO:0007669"/>
    <property type="project" value="UniProtKB-KW"/>
</dbReference>
<evidence type="ECO:0000256" key="1">
    <source>
        <dbReference type="ARBA" id="ARBA00004123"/>
    </source>
</evidence>
<evidence type="ECO:0000256" key="8">
    <source>
        <dbReference type="ARBA" id="ARBA00023015"/>
    </source>
</evidence>